<dbReference type="EMBL" id="JAGPNK010000009">
    <property type="protein sequence ID" value="KAH7313934.1"/>
    <property type="molecule type" value="Genomic_DNA"/>
</dbReference>
<protein>
    <submittedName>
        <fullName evidence="1">Uncharacterized protein</fullName>
    </submittedName>
</protein>
<keyword evidence="2" id="KW-1185">Reference proteome</keyword>
<reference evidence="1" key="1">
    <citation type="journal article" date="2021" name="Nat. Commun.">
        <title>Genetic determinants of endophytism in the Arabidopsis root mycobiome.</title>
        <authorList>
            <person name="Mesny F."/>
            <person name="Miyauchi S."/>
            <person name="Thiergart T."/>
            <person name="Pickel B."/>
            <person name="Atanasova L."/>
            <person name="Karlsson M."/>
            <person name="Huettel B."/>
            <person name="Barry K.W."/>
            <person name="Haridas S."/>
            <person name="Chen C."/>
            <person name="Bauer D."/>
            <person name="Andreopoulos W."/>
            <person name="Pangilinan J."/>
            <person name="LaButti K."/>
            <person name="Riley R."/>
            <person name="Lipzen A."/>
            <person name="Clum A."/>
            <person name="Drula E."/>
            <person name="Henrissat B."/>
            <person name="Kohler A."/>
            <person name="Grigoriev I.V."/>
            <person name="Martin F.M."/>
            <person name="Hacquard S."/>
        </authorList>
    </citation>
    <scope>NUCLEOTIDE SEQUENCE</scope>
    <source>
        <strain evidence="1">MPI-CAGE-CH-0235</strain>
    </source>
</reference>
<accession>A0A8K0SPD8</accession>
<evidence type="ECO:0000313" key="2">
    <source>
        <dbReference type="Proteomes" id="UP000813444"/>
    </source>
</evidence>
<gene>
    <name evidence="1" type="ORF">B0I35DRAFT_280101</name>
</gene>
<proteinExistence type="predicted"/>
<sequence length="203" mass="22886">MQSFDFGQQCDTQTRGHHMVPQVTVPMPLEGVYSLMVEQKLGPEPQRRNILNGFPSSVFREKPALVIKDFFETKPNGMEKNKVGDDVLAFASIVLSYAKIAHNSRFPIESLQPGSSPKLATTFMPRTDFNVLFNEVKSKIPGDLFKLFETLACYETVVKSGKLSANIDKRFCTGRPASPRPKKDVFAKLEMEHDGVFLNVKKW</sequence>
<dbReference type="Proteomes" id="UP000813444">
    <property type="component" value="Unassembled WGS sequence"/>
</dbReference>
<dbReference type="AlphaFoldDB" id="A0A8K0SPD8"/>
<evidence type="ECO:0000313" key="1">
    <source>
        <dbReference type="EMBL" id="KAH7313934.1"/>
    </source>
</evidence>
<comment type="caution">
    <text evidence="1">The sequence shown here is derived from an EMBL/GenBank/DDBJ whole genome shotgun (WGS) entry which is preliminary data.</text>
</comment>
<dbReference type="OrthoDB" id="1896086at2759"/>
<name>A0A8K0SPD8_9HYPO</name>
<organism evidence="1 2">
    <name type="scientific">Stachybotrys elegans</name>
    <dbReference type="NCBI Taxonomy" id="80388"/>
    <lineage>
        <taxon>Eukaryota</taxon>
        <taxon>Fungi</taxon>
        <taxon>Dikarya</taxon>
        <taxon>Ascomycota</taxon>
        <taxon>Pezizomycotina</taxon>
        <taxon>Sordariomycetes</taxon>
        <taxon>Hypocreomycetidae</taxon>
        <taxon>Hypocreales</taxon>
        <taxon>Stachybotryaceae</taxon>
        <taxon>Stachybotrys</taxon>
    </lineage>
</organism>